<dbReference type="AlphaFoldDB" id="A0A3S0L1P0"/>
<dbReference type="GO" id="GO:0043022">
    <property type="term" value="F:ribosome binding"/>
    <property type="evidence" value="ECO:0007669"/>
    <property type="project" value="TreeGrafter"/>
</dbReference>
<feature type="domain" description="Prokaryotic-type class I peptide chain release factors" evidence="3">
    <location>
        <begin position="22"/>
        <end position="38"/>
    </location>
</feature>
<proteinExistence type="inferred from homology"/>
<dbReference type="GO" id="GO:0004045">
    <property type="term" value="F:peptidyl-tRNA hydrolase activity"/>
    <property type="evidence" value="ECO:0007669"/>
    <property type="project" value="UniProtKB-EC"/>
</dbReference>
<accession>A0A3S0L1P0</accession>
<dbReference type="PROSITE" id="PS00745">
    <property type="entry name" value="RF_PROK_I"/>
    <property type="match status" value="1"/>
</dbReference>
<dbReference type="PANTHER" id="PTHR47814:SF1">
    <property type="entry name" value="PEPTIDYL-TRNA HYDROLASE ARFB"/>
    <property type="match status" value="1"/>
</dbReference>
<feature type="compositionally biased region" description="Basic residues" evidence="2">
    <location>
        <begin position="107"/>
        <end position="116"/>
    </location>
</feature>
<keyword evidence="4" id="KW-0378">Hydrolase</keyword>
<evidence type="ECO:0000256" key="2">
    <source>
        <dbReference type="SAM" id="MobiDB-lite"/>
    </source>
</evidence>
<evidence type="ECO:0000313" key="5">
    <source>
        <dbReference type="Proteomes" id="UP000279908"/>
    </source>
</evidence>
<dbReference type="PANTHER" id="PTHR47814">
    <property type="entry name" value="PEPTIDYL-TRNA HYDROLASE ARFB"/>
    <property type="match status" value="1"/>
</dbReference>
<dbReference type="GO" id="GO:0072344">
    <property type="term" value="P:rescue of stalled ribosome"/>
    <property type="evidence" value="ECO:0007669"/>
    <property type="project" value="TreeGrafter"/>
</dbReference>
<name>A0A3S0L1P0_CHLPH</name>
<evidence type="ECO:0000259" key="3">
    <source>
        <dbReference type="PROSITE" id="PS00745"/>
    </source>
</evidence>
<evidence type="ECO:0000256" key="1">
    <source>
        <dbReference type="ARBA" id="ARBA00010835"/>
    </source>
</evidence>
<dbReference type="InterPro" id="IPR000352">
    <property type="entry name" value="Pep_chain_release_fac_I"/>
</dbReference>
<dbReference type="Gene3D" id="3.30.160.20">
    <property type="match status" value="1"/>
</dbReference>
<dbReference type="RefSeq" id="WP_126384507.1">
    <property type="nucleotide sequence ID" value="NZ_RXYK01000007.1"/>
</dbReference>
<organism evidence="4 5">
    <name type="scientific">Chlorobium phaeovibrioides</name>
    <dbReference type="NCBI Taxonomy" id="1094"/>
    <lineage>
        <taxon>Bacteria</taxon>
        <taxon>Pseudomonadati</taxon>
        <taxon>Chlorobiota</taxon>
        <taxon>Chlorobiia</taxon>
        <taxon>Chlorobiales</taxon>
        <taxon>Chlorobiaceae</taxon>
        <taxon>Chlorobium/Pelodictyon group</taxon>
        <taxon>Chlorobium</taxon>
    </lineage>
</organism>
<comment type="caution">
    <text evidence="4">The sequence shown here is derived from an EMBL/GenBank/DDBJ whole genome shotgun (WGS) entry which is preliminary data.</text>
</comment>
<feature type="region of interest" description="Disordered" evidence="2">
    <location>
        <begin position="106"/>
        <end position="139"/>
    </location>
</feature>
<dbReference type="SUPFAM" id="SSF75620">
    <property type="entry name" value="Release factor"/>
    <property type="match status" value="1"/>
</dbReference>
<gene>
    <name evidence="4" type="ORF">EKD02_06090</name>
</gene>
<sequence>MNSGAAGRVSVSPDEVVFSFMRSSGAGGQNVNKVETAVHLSFDIAASSLPERVKTRLLAGSDRRISKGGVLGIKAQRFRSQEKNREDAFFRLQSLVDAAAVEPVIRRPTRPKRSAGVKRLEQKGRLKRKKMLRGRVEPE</sequence>
<comment type="similarity">
    <text evidence="1">Belongs to the prokaryotic/mitochondrial release factor family.</text>
</comment>
<dbReference type="NCBIfam" id="NF006718">
    <property type="entry name" value="PRK09256.1"/>
    <property type="match status" value="1"/>
</dbReference>
<dbReference type="Pfam" id="PF00472">
    <property type="entry name" value="RF-1"/>
    <property type="match status" value="1"/>
</dbReference>
<dbReference type="EC" id="3.1.1.29" evidence="4"/>
<dbReference type="InterPro" id="IPR045853">
    <property type="entry name" value="Pep_chain_release_fac_I_sf"/>
</dbReference>
<protein>
    <submittedName>
        <fullName evidence="4">Aminoacyl-tRNA hydrolase</fullName>
        <ecNumber evidence="4">3.1.1.29</ecNumber>
    </submittedName>
</protein>
<reference evidence="4 5" key="1">
    <citation type="submission" date="2018-12" db="EMBL/GenBank/DDBJ databases">
        <authorList>
            <person name="Lunina O.N."/>
            <person name="Grouzdev D.S."/>
            <person name="Gorlenko V.M."/>
            <person name="Savvichev A.S."/>
        </authorList>
    </citation>
    <scope>NUCLEOTIDE SEQUENCE [LARGE SCALE GENOMIC DNA]</scope>
    <source>
        <strain evidence="4 5">BrKhr-17</strain>
    </source>
</reference>
<dbReference type="GO" id="GO:0003747">
    <property type="term" value="F:translation release factor activity"/>
    <property type="evidence" value="ECO:0007669"/>
    <property type="project" value="InterPro"/>
</dbReference>
<dbReference type="Proteomes" id="UP000279908">
    <property type="component" value="Unassembled WGS sequence"/>
</dbReference>
<dbReference type="EMBL" id="RXYK01000007">
    <property type="protein sequence ID" value="RTY37880.1"/>
    <property type="molecule type" value="Genomic_DNA"/>
</dbReference>
<evidence type="ECO:0000313" key="4">
    <source>
        <dbReference type="EMBL" id="RTY37880.1"/>
    </source>
</evidence>